<dbReference type="STRING" id="1247936.BN2475_950008"/>
<dbReference type="Proteomes" id="UP000187012">
    <property type="component" value="Unassembled WGS sequence"/>
</dbReference>
<name>A0A1N7SMG3_9BURK</name>
<keyword evidence="2" id="KW-1185">Reference proteome</keyword>
<dbReference type="AlphaFoldDB" id="A0A1N7SMG3"/>
<evidence type="ECO:0000313" key="1">
    <source>
        <dbReference type="EMBL" id="SIT48169.1"/>
    </source>
</evidence>
<reference evidence="1 2" key="1">
    <citation type="submission" date="2016-12" db="EMBL/GenBank/DDBJ databases">
        <authorList>
            <person name="Song W.-J."/>
            <person name="Kurnit D.M."/>
        </authorList>
    </citation>
    <scope>NUCLEOTIDE SEQUENCE [LARGE SCALE GENOMIC DNA]</scope>
    <source>
        <strain evidence="1 2">STM7296</strain>
    </source>
</reference>
<organism evidence="1 2">
    <name type="scientific">Paraburkholderia ribeironis</name>
    <dbReference type="NCBI Taxonomy" id="1247936"/>
    <lineage>
        <taxon>Bacteria</taxon>
        <taxon>Pseudomonadati</taxon>
        <taxon>Pseudomonadota</taxon>
        <taxon>Betaproteobacteria</taxon>
        <taxon>Burkholderiales</taxon>
        <taxon>Burkholderiaceae</taxon>
        <taxon>Paraburkholderia</taxon>
    </lineage>
</organism>
<sequence length="141" mass="15607">MPRVQTRGFGLAHRSLWGVSFLLELPCVPLQTQEEWKRTITGDQPQRKGQPSQPQDLGLAVLASLSRPKPPIKPSVRPRPFGCPALGVPRAQRSNAHPCSDGTVRTIPIVSMLTRITRCNSITMYVGSSCSRARRSFAWFA</sequence>
<accession>A0A1N7SMG3</accession>
<dbReference type="EMBL" id="CYGX02000095">
    <property type="protein sequence ID" value="SIT48169.1"/>
    <property type="molecule type" value="Genomic_DNA"/>
</dbReference>
<proteinExistence type="predicted"/>
<evidence type="ECO:0000313" key="2">
    <source>
        <dbReference type="Proteomes" id="UP000187012"/>
    </source>
</evidence>
<protein>
    <submittedName>
        <fullName evidence="1">Uncharacterized protein</fullName>
    </submittedName>
</protein>
<gene>
    <name evidence="1" type="ORF">BN2475_950008</name>
</gene>